<reference evidence="2 3" key="1">
    <citation type="submission" date="2017-11" db="EMBL/GenBank/DDBJ databases">
        <title>Genome sequence of Lysinibacillus sphaericus, a lignin-degrading bacteria isolated from municipal solid waste soil.</title>
        <authorList>
            <person name="Persinoti G.F."/>
            <person name="Paixao D.A."/>
            <person name="Bugg T.D."/>
            <person name="Squina F.M."/>
        </authorList>
    </citation>
    <scope>NUCLEOTIDE SEQUENCE [LARGE SCALE GENOMIC DNA]</scope>
    <source>
        <strain evidence="2 3">A1</strain>
    </source>
</reference>
<organism evidence="2 3">
    <name type="scientific">Lysinibacillus sphaericus</name>
    <name type="common">Bacillus sphaericus</name>
    <dbReference type="NCBI Taxonomy" id="1421"/>
    <lineage>
        <taxon>Bacteria</taxon>
        <taxon>Bacillati</taxon>
        <taxon>Bacillota</taxon>
        <taxon>Bacilli</taxon>
        <taxon>Bacillales</taxon>
        <taxon>Bacillaceae</taxon>
        <taxon>Lysinibacillus</taxon>
    </lineage>
</organism>
<keyword evidence="2" id="KW-0418">Kinase</keyword>
<dbReference type="PANTHER" id="PTHR18964:SF149">
    <property type="entry name" value="BIFUNCTIONAL UDP-N-ACETYLGLUCOSAMINE 2-EPIMERASE_N-ACETYLMANNOSAMINE KINASE"/>
    <property type="match status" value="1"/>
</dbReference>
<comment type="similarity">
    <text evidence="1">Belongs to the ROK (NagC/XylR) family.</text>
</comment>
<dbReference type="CDD" id="cd23763">
    <property type="entry name" value="ASKHA_ATPase_ROK"/>
    <property type="match status" value="1"/>
</dbReference>
<dbReference type="GO" id="GO:0009384">
    <property type="term" value="F:N-acylmannosamine kinase activity"/>
    <property type="evidence" value="ECO:0007669"/>
    <property type="project" value="UniProtKB-EC"/>
</dbReference>
<dbReference type="InterPro" id="IPR043129">
    <property type="entry name" value="ATPase_NBD"/>
</dbReference>
<dbReference type="Pfam" id="PF00480">
    <property type="entry name" value="ROK"/>
    <property type="match status" value="1"/>
</dbReference>
<evidence type="ECO:0000313" key="2">
    <source>
        <dbReference type="EMBL" id="POZ56943.1"/>
    </source>
</evidence>
<dbReference type="PANTHER" id="PTHR18964">
    <property type="entry name" value="ROK (REPRESSOR, ORF, KINASE) FAMILY"/>
    <property type="match status" value="1"/>
</dbReference>
<dbReference type="Proteomes" id="UP000237319">
    <property type="component" value="Unassembled WGS sequence"/>
</dbReference>
<dbReference type="Gene3D" id="3.30.420.40">
    <property type="match status" value="2"/>
</dbReference>
<dbReference type="RefSeq" id="WP_103976963.1">
    <property type="nucleotide sequence ID" value="NZ_PGLV01000001.1"/>
</dbReference>
<proteinExistence type="inferred from homology"/>
<evidence type="ECO:0000256" key="1">
    <source>
        <dbReference type="ARBA" id="ARBA00006479"/>
    </source>
</evidence>
<dbReference type="EMBL" id="PGLV01000001">
    <property type="protein sequence ID" value="POZ56943.1"/>
    <property type="molecule type" value="Genomic_DNA"/>
</dbReference>
<sequence>MQDIFVIDIGGTKIESIYIFDNLTYKTDIMKTPNSKNFHSDLEILIKFIIPKIRSNVTKITISFPGLIEEGIIKKWPNKPYWEGYDLKSSIHDYISNPVEIFEDSNMGAISNFYIFDNSENSIYINVGTGIGLGLLLNQQLYLGNNNYAGELGHTQVQSSKTINCSCGKINCLQLFSSGKGMLDRLLEIDKYYRRYKTLSEIPKYDQHLLVVLKEGGELLGITMSNLINIMDITNLHFGGSVINNPYYTNSLLNVLYENESKFLNRKLNIQLNVLRNPSLVGGILIASGYNHLPKYQQNPLKSIIKLINSRSKKI</sequence>
<dbReference type="InterPro" id="IPR049874">
    <property type="entry name" value="ROK_cs"/>
</dbReference>
<dbReference type="InterPro" id="IPR000600">
    <property type="entry name" value="ROK"/>
</dbReference>
<keyword evidence="2" id="KW-0808">Transferase</keyword>
<gene>
    <name evidence="2" type="primary">nanK</name>
    <name evidence="2" type="ORF">LYSIN_01726</name>
</gene>
<dbReference type="SUPFAM" id="SSF53067">
    <property type="entry name" value="Actin-like ATPase domain"/>
    <property type="match status" value="1"/>
</dbReference>
<evidence type="ECO:0000313" key="3">
    <source>
        <dbReference type="Proteomes" id="UP000237319"/>
    </source>
</evidence>
<accession>A0A2S5D1J7</accession>
<dbReference type="EC" id="2.7.1.60" evidence="2"/>
<dbReference type="AlphaFoldDB" id="A0A2S5D1J7"/>
<name>A0A2S5D1J7_LYSSH</name>
<dbReference type="PROSITE" id="PS01125">
    <property type="entry name" value="ROK"/>
    <property type="match status" value="1"/>
</dbReference>
<keyword evidence="3" id="KW-1185">Reference proteome</keyword>
<protein>
    <submittedName>
        <fullName evidence="2">N-acetylmannosamine kinase</fullName>
        <ecNumber evidence="2">2.7.1.60</ecNumber>
    </submittedName>
</protein>
<comment type="caution">
    <text evidence="2">The sequence shown here is derived from an EMBL/GenBank/DDBJ whole genome shotgun (WGS) entry which is preliminary data.</text>
</comment>